<dbReference type="Proteomes" id="UP000321291">
    <property type="component" value="Chromosome"/>
</dbReference>
<dbReference type="KEGG" id="agi:FSB73_20380"/>
<dbReference type="RefSeq" id="WP_146786514.1">
    <property type="nucleotide sequence ID" value="NZ_CP042434.1"/>
</dbReference>
<keyword evidence="2" id="KW-1185">Reference proteome</keyword>
<proteinExistence type="predicted"/>
<protein>
    <recommendedName>
        <fullName evidence="3">Rpn family recombination-promoting nuclease/putative transposase</fullName>
    </recommendedName>
</protein>
<accession>A0A5B8VRZ9</accession>
<reference evidence="1 2" key="1">
    <citation type="journal article" date="2017" name="Int. J. Syst. Evol. Microbiol.">
        <title>Arachidicoccus ginsenosidivorans sp. nov., with ginsenoside-converting activity isolated from ginseng cultivating soil.</title>
        <authorList>
            <person name="Siddiqi M.Z."/>
            <person name="Aslam Z."/>
            <person name="Im W.T."/>
        </authorList>
    </citation>
    <scope>NUCLEOTIDE SEQUENCE [LARGE SCALE GENOMIC DNA]</scope>
    <source>
        <strain evidence="1 2">Gsoil 809</strain>
    </source>
</reference>
<gene>
    <name evidence="1" type="ORF">FSB73_20380</name>
</gene>
<dbReference type="AlphaFoldDB" id="A0A5B8VRZ9"/>
<organism evidence="1 2">
    <name type="scientific">Arachidicoccus ginsenosidivorans</name>
    <dbReference type="NCBI Taxonomy" id="496057"/>
    <lineage>
        <taxon>Bacteria</taxon>
        <taxon>Pseudomonadati</taxon>
        <taxon>Bacteroidota</taxon>
        <taxon>Chitinophagia</taxon>
        <taxon>Chitinophagales</taxon>
        <taxon>Chitinophagaceae</taxon>
        <taxon>Arachidicoccus</taxon>
    </lineage>
</organism>
<evidence type="ECO:0008006" key="3">
    <source>
        <dbReference type="Google" id="ProtNLM"/>
    </source>
</evidence>
<evidence type="ECO:0000313" key="2">
    <source>
        <dbReference type="Proteomes" id="UP000321291"/>
    </source>
</evidence>
<dbReference type="EMBL" id="CP042434">
    <property type="protein sequence ID" value="QEC73672.1"/>
    <property type="molecule type" value="Genomic_DNA"/>
</dbReference>
<sequence>MRNYIETFQKGELLRLRLEGAEEYGYEKGFKMGLEEAREEGRMKEAERKTIEIICNLFSMGIRQKEELAKVVNTSLEFVERVLNDIKSGKITSA</sequence>
<evidence type="ECO:0000313" key="1">
    <source>
        <dbReference type="EMBL" id="QEC73672.1"/>
    </source>
</evidence>
<name>A0A5B8VRZ9_9BACT</name>